<keyword evidence="2" id="KW-0732">Signal</keyword>
<dbReference type="AlphaFoldDB" id="D5ABQ4"/>
<dbReference type="InterPro" id="IPR016140">
    <property type="entry name" value="Bifunc_inhib/LTP/seed_store"/>
</dbReference>
<accession>D5ABQ4</accession>
<protein>
    <recommendedName>
        <fullName evidence="1">Non-specific lipid-transfer protein</fullName>
    </recommendedName>
</protein>
<dbReference type="InterPro" id="IPR000528">
    <property type="entry name" value="Plant_nsLTP"/>
</dbReference>
<keyword evidence="1" id="KW-0446">Lipid-binding</keyword>
<dbReference type="GO" id="GO:0006869">
    <property type="term" value="P:lipid transport"/>
    <property type="evidence" value="ECO:0007669"/>
    <property type="project" value="InterPro"/>
</dbReference>
<reference evidence="4" key="1">
    <citation type="submission" date="2010-04" db="EMBL/GenBank/DDBJ databases">
        <authorList>
            <person name="Reid K.E."/>
            <person name="Liao N."/>
            <person name="Chan S."/>
            <person name="Docking R."/>
            <person name="Taylor G."/>
            <person name="Moore R."/>
            <person name="Mayo M."/>
            <person name="Munro S."/>
            <person name="King J."/>
            <person name="Yanchuk A."/>
            <person name="Holt R."/>
            <person name="Jones S."/>
            <person name="Marra M."/>
            <person name="Ritland C.E."/>
            <person name="Ritland K."/>
            <person name="Bohlmann J."/>
        </authorList>
    </citation>
    <scope>NUCLEOTIDE SEQUENCE</scope>
    <source>
        <tissue evidence="4">Bud</tissue>
    </source>
</reference>
<dbReference type="PANTHER" id="PTHR33076">
    <property type="entry name" value="NON-SPECIFIC LIPID-TRANSFER PROTEIN 2-RELATED"/>
    <property type="match status" value="1"/>
</dbReference>
<dbReference type="SUPFAM" id="SSF47699">
    <property type="entry name" value="Bifunctional inhibitor/lipid-transfer protein/seed storage 2S albumin"/>
    <property type="match status" value="1"/>
</dbReference>
<evidence type="ECO:0000256" key="1">
    <source>
        <dbReference type="RuleBase" id="RU000628"/>
    </source>
</evidence>
<evidence type="ECO:0000313" key="4">
    <source>
        <dbReference type="EMBL" id="ADE76973.1"/>
    </source>
</evidence>
<evidence type="ECO:0000259" key="3">
    <source>
        <dbReference type="SMART" id="SM00499"/>
    </source>
</evidence>
<keyword evidence="1" id="KW-0813">Transport</keyword>
<comment type="similarity">
    <text evidence="1">Belongs to the plant LTP family.</text>
</comment>
<dbReference type="Pfam" id="PF00234">
    <property type="entry name" value="Tryp_alpha_amyl"/>
    <property type="match status" value="1"/>
</dbReference>
<dbReference type="CDD" id="cd01960">
    <property type="entry name" value="nsLTP1"/>
    <property type="match status" value="1"/>
</dbReference>
<proteinExistence type="evidence at transcript level"/>
<dbReference type="InterPro" id="IPR036312">
    <property type="entry name" value="Bifun_inhib/LTP/seed_sf"/>
</dbReference>
<comment type="function">
    <text evidence="1">Plant non-specific lipid-transfer proteins transfer phospholipids as well as galactolipids across membranes. May play a role in wax or cutin deposition in the cell walls of expanding epidermal cells and certain secretory tissues.</text>
</comment>
<dbReference type="Gene3D" id="1.10.110.10">
    <property type="entry name" value="Plant lipid-transfer and hydrophobic proteins"/>
    <property type="match status" value="1"/>
</dbReference>
<name>D5ABQ4_PICSI</name>
<evidence type="ECO:0000256" key="2">
    <source>
        <dbReference type="SAM" id="SignalP"/>
    </source>
</evidence>
<dbReference type="SMART" id="SM00499">
    <property type="entry name" value="AAI"/>
    <property type="match status" value="1"/>
</dbReference>
<dbReference type="GO" id="GO:0008289">
    <property type="term" value="F:lipid binding"/>
    <property type="evidence" value="ECO:0007669"/>
    <property type="project" value="UniProtKB-KW"/>
</dbReference>
<feature type="chain" id="PRO_5003068726" description="Non-specific lipid-transfer protein" evidence="2">
    <location>
        <begin position="45"/>
        <end position="145"/>
    </location>
</feature>
<feature type="signal peptide" evidence="2">
    <location>
        <begin position="1"/>
        <end position="44"/>
    </location>
</feature>
<organism evidence="4">
    <name type="scientific">Picea sitchensis</name>
    <name type="common">Sitka spruce</name>
    <name type="synonym">Pinus sitchensis</name>
    <dbReference type="NCBI Taxonomy" id="3332"/>
    <lineage>
        <taxon>Eukaryota</taxon>
        <taxon>Viridiplantae</taxon>
        <taxon>Streptophyta</taxon>
        <taxon>Embryophyta</taxon>
        <taxon>Tracheophyta</taxon>
        <taxon>Spermatophyta</taxon>
        <taxon>Pinopsida</taxon>
        <taxon>Pinidae</taxon>
        <taxon>Conifers I</taxon>
        <taxon>Pinales</taxon>
        <taxon>Pinaceae</taxon>
        <taxon>Picea</taxon>
    </lineage>
</organism>
<feature type="domain" description="Bifunctional inhibitor/plant lipid transfer protein/seed storage helical" evidence="3">
    <location>
        <begin position="48"/>
        <end position="132"/>
    </location>
</feature>
<dbReference type="PRINTS" id="PR00382">
    <property type="entry name" value="LIPIDTRNSFER"/>
</dbReference>
<sequence length="145" mass="15302">MELHCPDFFLYICRVAFKMTMSTVWKALVLALALQAAALGGAEAEISCSTVMFDILPCLSYVTGSAANPTAACCDGVKNLNAAANTTPDRQAVCRCIKSAAGSYTYDSGKADKIPDLCGVNAGVPISGSTNCDEYSLFPLHLFNE</sequence>
<dbReference type="EMBL" id="BT123666">
    <property type="protein sequence ID" value="ADE76973.1"/>
    <property type="molecule type" value="mRNA"/>
</dbReference>